<dbReference type="Pfam" id="PF00057">
    <property type="entry name" value="Ldl_recept_a"/>
    <property type="match status" value="1"/>
</dbReference>
<feature type="region of interest" description="Disordered" evidence="10">
    <location>
        <begin position="45"/>
        <end position="66"/>
    </location>
</feature>
<keyword evidence="16" id="KW-1185">Reference proteome</keyword>
<feature type="disulfide bond" evidence="8">
    <location>
        <begin position="275"/>
        <end position="321"/>
    </location>
</feature>
<evidence type="ECO:0000256" key="3">
    <source>
        <dbReference type="ARBA" id="ARBA00022692"/>
    </source>
</evidence>
<dbReference type="InterPro" id="IPR020067">
    <property type="entry name" value="Frizzled_dom"/>
</dbReference>
<dbReference type="PROSITE" id="PS50068">
    <property type="entry name" value="LDLRA_2"/>
    <property type="match status" value="2"/>
</dbReference>
<dbReference type="InterPro" id="IPR001254">
    <property type="entry name" value="Trypsin_dom"/>
</dbReference>
<dbReference type="Gene3D" id="1.10.2000.10">
    <property type="entry name" value="Frizzled cysteine-rich domain"/>
    <property type="match status" value="1"/>
</dbReference>
<feature type="domain" description="SEA" evidence="12">
    <location>
        <begin position="115"/>
        <end position="234"/>
    </location>
</feature>
<proteinExistence type="predicted"/>
<feature type="disulfide bond" evidence="9">
    <location>
        <begin position="431"/>
        <end position="446"/>
    </location>
</feature>
<feature type="domain" description="FZ" evidence="13">
    <location>
        <begin position="262"/>
        <end position="382"/>
    </location>
</feature>
<dbReference type="CDD" id="cd00112">
    <property type="entry name" value="LDLa"/>
    <property type="match status" value="2"/>
</dbReference>
<dbReference type="CDD" id="cd07066">
    <property type="entry name" value="CRD_FZ"/>
    <property type="match status" value="1"/>
</dbReference>
<evidence type="ECO:0000256" key="6">
    <source>
        <dbReference type="ARBA" id="ARBA00023136"/>
    </source>
</evidence>
<keyword evidence="7 9" id="KW-1015">Disulfide bond</keyword>
<evidence type="ECO:0000256" key="11">
    <source>
        <dbReference type="SAM" id="Phobius"/>
    </source>
</evidence>
<organism evidence="15 16">
    <name type="scientific">Amphibalanus amphitrite</name>
    <name type="common">Striped barnacle</name>
    <name type="synonym">Balanus amphitrite</name>
    <dbReference type="NCBI Taxonomy" id="1232801"/>
    <lineage>
        <taxon>Eukaryota</taxon>
        <taxon>Metazoa</taxon>
        <taxon>Ecdysozoa</taxon>
        <taxon>Arthropoda</taxon>
        <taxon>Crustacea</taxon>
        <taxon>Multicrustacea</taxon>
        <taxon>Cirripedia</taxon>
        <taxon>Thoracica</taxon>
        <taxon>Thoracicalcarea</taxon>
        <taxon>Balanomorpha</taxon>
        <taxon>Balanoidea</taxon>
        <taxon>Balanidae</taxon>
        <taxon>Amphibalaninae</taxon>
        <taxon>Amphibalanus</taxon>
    </lineage>
</organism>
<evidence type="ECO:0000256" key="2">
    <source>
        <dbReference type="ARBA" id="ARBA00004606"/>
    </source>
</evidence>
<accession>A0A6A4W6V2</accession>
<dbReference type="Gene3D" id="2.40.10.10">
    <property type="entry name" value="Trypsin-like serine proteases"/>
    <property type="match status" value="1"/>
</dbReference>
<dbReference type="GO" id="GO:0004252">
    <property type="term" value="F:serine-type endopeptidase activity"/>
    <property type="evidence" value="ECO:0007669"/>
    <property type="project" value="InterPro"/>
</dbReference>
<keyword evidence="3 11" id="KW-0812">Transmembrane</keyword>
<dbReference type="Gene3D" id="4.10.400.10">
    <property type="entry name" value="Low-density Lipoprotein Receptor"/>
    <property type="match status" value="2"/>
</dbReference>
<comment type="caution">
    <text evidence="15">The sequence shown here is derived from an EMBL/GenBank/DDBJ whole genome shotgun (WGS) entry which is preliminary data.</text>
</comment>
<dbReference type="PROSITE" id="PS50240">
    <property type="entry name" value="TRYPSIN_DOM"/>
    <property type="match status" value="1"/>
</dbReference>
<gene>
    <name evidence="15" type="primary">Corin_3</name>
    <name evidence="15" type="ORF">FJT64_004862</name>
</gene>
<evidence type="ECO:0000259" key="13">
    <source>
        <dbReference type="PROSITE" id="PS50038"/>
    </source>
</evidence>
<evidence type="ECO:0000256" key="9">
    <source>
        <dbReference type="PROSITE-ProRule" id="PRU00124"/>
    </source>
</evidence>
<dbReference type="InterPro" id="IPR036364">
    <property type="entry name" value="SEA_dom_sf"/>
</dbReference>
<dbReference type="SMART" id="SM00020">
    <property type="entry name" value="Tryp_SPc"/>
    <property type="match status" value="1"/>
</dbReference>
<dbReference type="AlphaFoldDB" id="A0A6A4W6V2"/>
<dbReference type="InterPro" id="IPR036790">
    <property type="entry name" value="Frizzled_dom_sf"/>
</dbReference>
<keyword evidence="5 11" id="KW-1133">Transmembrane helix</keyword>
<evidence type="ECO:0000313" key="15">
    <source>
        <dbReference type="EMBL" id="KAF0297651.1"/>
    </source>
</evidence>
<evidence type="ECO:0000259" key="14">
    <source>
        <dbReference type="PROSITE" id="PS50240"/>
    </source>
</evidence>
<keyword evidence="6 11" id="KW-0472">Membrane</keyword>
<keyword evidence="4" id="KW-0735">Signal-anchor</keyword>
<feature type="region of interest" description="Disordered" evidence="10">
    <location>
        <begin position="237"/>
        <end position="265"/>
    </location>
</feature>
<comment type="caution">
    <text evidence="9">Lacks conserved residue(s) required for the propagation of feature annotation.</text>
</comment>
<dbReference type="PANTHER" id="PTHR24252">
    <property type="entry name" value="ACROSIN-RELATED"/>
    <property type="match status" value="1"/>
</dbReference>
<feature type="domain" description="Peptidase S1" evidence="14">
    <location>
        <begin position="564"/>
        <end position="799"/>
    </location>
</feature>
<dbReference type="Pfam" id="PF01392">
    <property type="entry name" value="Fz"/>
    <property type="match status" value="1"/>
</dbReference>
<protein>
    <submittedName>
        <fullName evidence="15">Atrial natriuretic peptide-converting enzyme</fullName>
    </submittedName>
</protein>
<dbReference type="SUPFAM" id="SSF82671">
    <property type="entry name" value="SEA domain"/>
    <property type="match status" value="1"/>
</dbReference>
<evidence type="ECO:0000259" key="12">
    <source>
        <dbReference type="PROSITE" id="PS50024"/>
    </source>
</evidence>
<dbReference type="Pfam" id="PF01390">
    <property type="entry name" value="SEA"/>
    <property type="match status" value="1"/>
</dbReference>
<reference evidence="15 16" key="1">
    <citation type="submission" date="2019-07" db="EMBL/GenBank/DDBJ databases">
        <title>Draft genome assembly of a fouling barnacle, Amphibalanus amphitrite (Darwin, 1854): The first reference genome for Thecostraca.</title>
        <authorList>
            <person name="Kim W."/>
        </authorList>
    </citation>
    <scope>NUCLEOTIDE SEQUENCE [LARGE SCALE GENOMIC DNA]</scope>
    <source>
        <strain evidence="15">SNU_AA5</strain>
        <tissue evidence="15">Soma without cirri and trophi</tissue>
    </source>
</reference>
<dbReference type="InterPro" id="IPR002172">
    <property type="entry name" value="LDrepeatLR_classA_rpt"/>
</dbReference>
<dbReference type="InterPro" id="IPR043504">
    <property type="entry name" value="Peptidase_S1_PA_chymotrypsin"/>
</dbReference>
<dbReference type="PANTHER" id="PTHR24252:SF7">
    <property type="entry name" value="HYALIN"/>
    <property type="match status" value="1"/>
</dbReference>
<dbReference type="PROSITE" id="PS50024">
    <property type="entry name" value="SEA"/>
    <property type="match status" value="1"/>
</dbReference>
<dbReference type="GO" id="GO:0006508">
    <property type="term" value="P:proteolysis"/>
    <property type="evidence" value="ECO:0007669"/>
    <property type="project" value="InterPro"/>
</dbReference>
<dbReference type="SUPFAM" id="SSF57424">
    <property type="entry name" value="LDL receptor-like module"/>
    <property type="match status" value="1"/>
</dbReference>
<comment type="subcellular location">
    <subcellularLocation>
        <location evidence="1">Cell membrane</location>
        <topology evidence="1">Single-pass membrane protein</topology>
    </subcellularLocation>
    <subcellularLocation>
        <location evidence="2">Membrane</location>
        <topology evidence="2">Single-pass type II membrane protein</topology>
    </subcellularLocation>
</comment>
<evidence type="ECO:0000256" key="1">
    <source>
        <dbReference type="ARBA" id="ARBA00004162"/>
    </source>
</evidence>
<evidence type="ECO:0000256" key="4">
    <source>
        <dbReference type="ARBA" id="ARBA00022968"/>
    </source>
</evidence>
<feature type="transmembrane region" description="Helical" evidence="11">
    <location>
        <begin position="79"/>
        <end position="103"/>
    </location>
</feature>
<dbReference type="SUPFAM" id="SSF50494">
    <property type="entry name" value="Trypsin-like serine proteases"/>
    <property type="match status" value="1"/>
</dbReference>
<feature type="compositionally biased region" description="Low complexity" evidence="10">
    <location>
        <begin position="49"/>
        <end position="66"/>
    </location>
</feature>
<name>A0A6A4W6V2_AMPAM</name>
<evidence type="ECO:0000256" key="10">
    <source>
        <dbReference type="SAM" id="MobiDB-lite"/>
    </source>
</evidence>
<feature type="disulfide bond" evidence="8">
    <location>
        <begin position="267"/>
        <end position="328"/>
    </location>
</feature>
<dbReference type="InterPro" id="IPR000082">
    <property type="entry name" value="SEA_dom"/>
</dbReference>
<dbReference type="SMART" id="SM00192">
    <property type="entry name" value="LDLa"/>
    <property type="match status" value="2"/>
</dbReference>
<dbReference type="Pfam" id="PF00089">
    <property type="entry name" value="Trypsin"/>
    <property type="match status" value="1"/>
</dbReference>
<evidence type="ECO:0000313" key="16">
    <source>
        <dbReference type="Proteomes" id="UP000440578"/>
    </source>
</evidence>
<evidence type="ECO:0000256" key="5">
    <source>
        <dbReference type="ARBA" id="ARBA00022989"/>
    </source>
</evidence>
<evidence type="ECO:0000256" key="7">
    <source>
        <dbReference type="ARBA" id="ARBA00023157"/>
    </source>
</evidence>
<dbReference type="SMART" id="SM00063">
    <property type="entry name" value="FRI"/>
    <property type="match status" value="1"/>
</dbReference>
<dbReference type="InterPro" id="IPR036055">
    <property type="entry name" value="LDL_receptor-like_sf"/>
</dbReference>
<sequence length="814" mass="88557">MKTVEQSKTNLTMTPAGSCRRHKFVVLGPESTFSLRSSTTFSADEQKKPLPSWSRSSTSSTSTSPSEIKFMRERGCSKLAVFCIVFTVLMIGLGCAAGIYFGFLSDHLHGLRADELRVFRGQLRLTSGDSYSDQLADPSTAEYVRKARFYRTKLDSIFKHSIFKAAFAGTEILGLDGHPEEDLIVHFNVRVDTRKIPVDAGDLYIILAEELRQGRVLSQYEIDHDSLMIQERVGVMESLPPDPPAEEPTTPRPAELAEPATPQPRQCEPLEVSFCAHMPYNMTSYPNVLGHVDLREIDEHLISFREVVDSECFRLAHDFVCQLLQPACLSDQLVLPCRDFCHDFYSQCNARLPAQFADRLLCDNFPARGEQQCLSRPGCVRELELAGRADRVCDGVVDCPDASDEAACPACPPGLVRCAGERSCVPAAALCDGQADCALAGDERGCLSLDAGEPSADAVRPGSVQGFLTYNGWGRQHYICAGTDNETTAAAADTVPAGPLANLSTACALLSYRKTELVESRPVTEEEEGEEETANSTAAFVQLRGLSQGASTFQPAECPSEQGVFSAAWRPVRLPCRRSALHPLPAADFPWQARLVRDGHHLCDATLIHNQWLVSAADCFKGRPRTRWRAVLGSARSGSSPPHLQRRRISGMVRSPVKGSGVTLLRLARPTEDSDQVRPVCAAETGAAEGGPLGPCFTLGWNSTDGQLRYVPLTVNLSRPDSSNETEPVTVTAVSPRTDHLCQSAELPGAPLLCRSGSGVWRLVGVSGRQQCARPAAPAPARAFDTLAANQYWMETSMASFKDTEPLPAVEAEA</sequence>
<evidence type="ECO:0000256" key="8">
    <source>
        <dbReference type="PROSITE-ProRule" id="PRU00090"/>
    </source>
</evidence>
<dbReference type="SUPFAM" id="SSF63501">
    <property type="entry name" value="Frizzled cysteine-rich domain"/>
    <property type="match status" value="1"/>
</dbReference>
<feature type="disulfide bond" evidence="9">
    <location>
        <begin position="393"/>
        <end position="408"/>
    </location>
</feature>
<dbReference type="Gene3D" id="3.30.70.960">
    <property type="entry name" value="SEA domain"/>
    <property type="match status" value="1"/>
</dbReference>
<dbReference type="Proteomes" id="UP000440578">
    <property type="component" value="Unassembled WGS sequence"/>
</dbReference>
<dbReference type="InterPro" id="IPR009003">
    <property type="entry name" value="Peptidase_S1_PA"/>
</dbReference>
<dbReference type="GO" id="GO:0005886">
    <property type="term" value="C:plasma membrane"/>
    <property type="evidence" value="ECO:0007669"/>
    <property type="project" value="UniProtKB-SubCell"/>
</dbReference>
<dbReference type="PROSITE" id="PS50038">
    <property type="entry name" value="FZ"/>
    <property type="match status" value="1"/>
</dbReference>
<dbReference type="OrthoDB" id="5985572at2759"/>
<dbReference type="EMBL" id="VIIS01001477">
    <property type="protein sequence ID" value="KAF0297651.1"/>
    <property type="molecule type" value="Genomic_DNA"/>
</dbReference>